<gene>
    <name evidence="3" type="ORF">J2S63_002751</name>
</gene>
<dbReference type="Gene3D" id="1.50.10.10">
    <property type="match status" value="1"/>
</dbReference>
<reference evidence="3 4" key="1">
    <citation type="submission" date="2023-07" db="EMBL/GenBank/DDBJ databases">
        <title>Sequencing the genomes of 1000 actinobacteria strains.</title>
        <authorList>
            <person name="Klenk H.-P."/>
        </authorList>
    </citation>
    <scope>NUCLEOTIDE SEQUENCE [LARGE SCALE GENOMIC DNA]</scope>
    <source>
        <strain evidence="3 4">DSM 19426</strain>
    </source>
</reference>
<protein>
    <recommendedName>
        <fullName evidence="5">Glycoside hydrolase family 15 protein</fullName>
    </recommendedName>
</protein>
<name>A0ABU2BXS0_9ACTN</name>
<comment type="caution">
    <text evidence="3">The sequence shown here is derived from an EMBL/GenBank/DDBJ whole genome shotgun (WGS) entry which is preliminary data.</text>
</comment>
<feature type="domain" description="GH15-like" evidence="1">
    <location>
        <begin position="234"/>
        <end position="572"/>
    </location>
</feature>
<feature type="domain" description="Trehalase-like N-terminal" evidence="2">
    <location>
        <begin position="8"/>
        <end position="186"/>
    </location>
</feature>
<keyword evidence="4" id="KW-1185">Reference proteome</keyword>
<dbReference type="InterPro" id="IPR011613">
    <property type="entry name" value="GH15-like"/>
</dbReference>
<organism evidence="3 4">
    <name type="scientific">Nocardioides marmoribigeumensis</name>
    <dbReference type="NCBI Taxonomy" id="433649"/>
    <lineage>
        <taxon>Bacteria</taxon>
        <taxon>Bacillati</taxon>
        <taxon>Actinomycetota</taxon>
        <taxon>Actinomycetes</taxon>
        <taxon>Propionibacteriales</taxon>
        <taxon>Nocardioidaceae</taxon>
        <taxon>Nocardioides</taxon>
    </lineage>
</organism>
<dbReference type="PANTHER" id="PTHR31616:SF10">
    <property type="entry name" value="TREHALASE"/>
    <property type="match status" value="1"/>
</dbReference>
<proteinExistence type="predicted"/>
<dbReference type="InterPro" id="IPR012341">
    <property type="entry name" value="6hp_glycosidase-like_sf"/>
</dbReference>
<evidence type="ECO:0000259" key="2">
    <source>
        <dbReference type="Pfam" id="PF19291"/>
    </source>
</evidence>
<dbReference type="EMBL" id="JAVDYG010000001">
    <property type="protein sequence ID" value="MDR7363198.1"/>
    <property type="molecule type" value="Genomic_DNA"/>
</dbReference>
<dbReference type="SUPFAM" id="SSF48208">
    <property type="entry name" value="Six-hairpin glycosidases"/>
    <property type="match status" value="1"/>
</dbReference>
<dbReference type="Pfam" id="PF19291">
    <property type="entry name" value="TREH_N"/>
    <property type="match status" value="1"/>
</dbReference>
<dbReference type="PANTHER" id="PTHR31616">
    <property type="entry name" value="TREHALASE"/>
    <property type="match status" value="1"/>
</dbReference>
<dbReference type="Proteomes" id="UP001183648">
    <property type="component" value="Unassembled WGS sequence"/>
</dbReference>
<evidence type="ECO:0008006" key="5">
    <source>
        <dbReference type="Google" id="ProtNLM"/>
    </source>
</evidence>
<dbReference type="RefSeq" id="WP_310303282.1">
    <property type="nucleotide sequence ID" value="NZ_BAAAPS010000003.1"/>
</dbReference>
<dbReference type="InterPro" id="IPR045582">
    <property type="entry name" value="Trehalase-like_N"/>
</dbReference>
<evidence type="ECO:0000313" key="4">
    <source>
        <dbReference type="Proteomes" id="UP001183648"/>
    </source>
</evidence>
<sequence>MIPPETLRQYALLADGERGALIGPRGEIAFLCAPRWHDDAVFSGLLGGPGCYAVTPRDQHFVWGGHYEQGSLVWHSRWVTTRSVIECREALALPTSRDGLTLLRRVEPELGPAHVRATLDVRAGFGSQEMTVRHVGDGVWEGRSGALSFRWSGAAGARLEDGVLVLDLEVPEHQQHDLVLEIHRGSVSGPLPDPADAWRATEEAWRRSLPDLSASVAPQESAHSLAVLHGLTSMDGGMVAAATTSLPERADRHRNYDYRFAWIRDQAYAGQAAAAVGADELLGRAVGFVTERVLADGHRLRPAYTVDGGPVPGERDLDLPGYPGAPVRVGNHVNNQFQLDSLGEALLMLSAADARHGLDPAALRAVETLVGAIRRRWTEPDAGIWELEPRRWAHSRLMCVAGLRAAASRRGGAGGCEWESLADKILDSVDDDCLHPSGRWQRAPDDPRVDASLVLAGVRGAVPPDDPRQRRTVEAVVDELADDGYVYRFRQDPDRPMHEEEGAFVLSGFQLSLALLACGCSADRTAALRWYERNRGALGPPGLFAEEFDVVQRQLRGNLPQAFVHALVLEAGHRLAERGLGDRGFNEEDR</sequence>
<dbReference type="InterPro" id="IPR008928">
    <property type="entry name" value="6-hairpin_glycosidase_sf"/>
</dbReference>
<accession>A0ABU2BXS0</accession>
<evidence type="ECO:0000313" key="3">
    <source>
        <dbReference type="EMBL" id="MDR7363198.1"/>
    </source>
</evidence>
<evidence type="ECO:0000259" key="1">
    <source>
        <dbReference type="Pfam" id="PF00723"/>
    </source>
</evidence>
<dbReference type="Pfam" id="PF00723">
    <property type="entry name" value="Glyco_hydro_15"/>
    <property type="match status" value="1"/>
</dbReference>